<dbReference type="Proteomes" id="UP000644140">
    <property type="component" value="Chromosome"/>
</dbReference>
<dbReference type="EMBL" id="CP092085">
    <property type="protein sequence ID" value="UUN97068.1"/>
    <property type="molecule type" value="Genomic_DNA"/>
</dbReference>
<proteinExistence type="predicted"/>
<evidence type="ECO:0000313" key="2">
    <source>
        <dbReference type="Proteomes" id="UP000644140"/>
    </source>
</evidence>
<dbReference type="InterPro" id="IPR036086">
    <property type="entry name" value="ParB/Sulfiredoxin_sf"/>
</dbReference>
<name>A0A430GHB0_ACIBZ</name>
<dbReference type="GeneID" id="69461198"/>
<reference evidence="1" key="1">
    <citation type="submission" date="2022-02" db="EMBL/GenBank/DDBJ databases">
        <title>Characterization of Tn125 harboring carbapenem-resistant Acinetobacter bereziniae clinical isolates.</title>
        <authorList>
            <person name="Wong N.-K."/>
            <person name="Pan Q."/>
        </authorList>
    </citation>
    <scope>NUCLEOTIDE SEQUENCE</scope>
    <source>
        <strain evidence="1">GD03393</strain>
    </source>
</reference>
<dbReference type="SUPFAM" id="SSF110849">
    <property type="entry name" value="ParB/Sulfiredoxin"/>
    <property type="match status" value="1"/>
</dbReference>
<accession>A0A430GHB0</accession>
<sequence length="138" mass="16188">MRRQYHFRLVGTDTYIWDVHCLVGLSRDLPIHEVLLSEIQELNEAYWFPDKHPTTQQIIEHFQLIQEADLAYPIILSADGRVMDGMHRVAKAKLLNHQNINAVRFDITPPPDYINVDEDDLDYEDELIDEPARHKPSE</sequence>
<evidence type="ECO:0000313" key="1">
    <source>
        <dbReference type="EMBL" id="UUN97068.1"/>
    </source>
</evidence>
<dbReference type="RefSeq" id="WP_005030906.1">
    <property type="nucleotide sequence ID" value="NZ_BBLJ01000003.1"/>
</dbReference>
<organism evidence="1 2">
    <name type="scientific">Acinetobacter bereziniae</name>
    <name type="common">Acinetobacter genomosp. 10</name>
    <dbReference type="NCBI Taxonomy" id="106648"/>
    <lineage>
        <taxon>Bacteria</taxon>
        <taxon>Pseudomonadati</taxon>
        <taxon>Pseudomonadota</taxon>
        <taxon>Gammaproteobacteria</taxon>
        <taxon>Moraxellales</taxon>
        <taxon>Moraxellaceae</taxon>
        <taxon>Acinetobacter</taxon>
    </lineage>
</organism>
<dbReference type="AlphaFoldDB" id="A0A430GHB0"/>
<protein>
    <submittedName>
        <fullName evidence="1">Uncharacterized protein</fullName>
    </submittedName>
</protein>
<gene>
    <name evidence="1" type="ORF">I9054_017155</name>
</gene>